<keyword evidence="1" id="KW-0472">Membrane</keyword>
<feature type="transmembrane region" description="Helical" evidence="1">
    <location>
        <begin position="204"/>
        <end position="233"/>
    </location>
</feature>
<feature type="transmembrane region" description="Helical" evidence="1">
    <location>
        <begin position="368"/>
        <end position="390"/>
    </location>
</feature>
<feature type="transmembrane region" description="Helical" evidence="1">
    <location>
        <begin position="245"/>
        <end position="262"/>
    </location>
</feature>
<keyword evidence="4" id="KW-1185">Reference proteome</keyword>
<keyword evidence="1" id="KW-1133">Transmembrane helix</keyword>
<accession>A0A7I9VGY1</accession>
<evidence type="ECO:0000259" key="2">
    <source>
        <dbReference type="Pfam" id="PF18079"/>
    </source>
</evidence>
<dbReference type="Pfam" id="PF18079">
    <property type="entry name" value="AglB_L1"/>
    <property type="match status" value="1"/>
</dbReference>
<dbReference type="Proteomes" id="UP000503640">
    <property type="component" value="Unassembled WGS sequence"/>
</dbReference>
<keyword evidence="1" id="KW-0812">Transmembrane</keyword>
<dbReference type="AlphaFoldDB" id="A0A7I9VGY1"/>
<sequence length="744" mass="78126">MRRSRRSLLASLAVLAVLALAGWVRISNYPAVLGSGELLPQLDGDSYYHLHRALETLRHFPRVPHLDPGMNWPRGAACPWADGFDLGAAAFAAALGGGSPARERLAIALWPVLLGLLAVAATLRLARTVAPGARWRGAVLAAGVAAALVPEGVLHARLGRVDHHVFEALVMTLLATWSLRRLPGAGAGAARPPPSPLRIELEGALVSAVAVYGFTGSPLYVAIAAGPLAWAALRDGRSLGSGGPALLAGGALSAALTVPALLDHGQLLSFKLPTLLQPALVALAGAAILALAWCARAGAGRRRARCWGVAAGAGALAAVAGALAWPAVREVQGALTGWLLHRDPWLDAVGEFQPMFRGLDGAAGWLRAYWFLGWSGFFLPAAAALVAWRLARGSRRALGLLFVTGCVTALSLLQNRFDRVLVPFLAVCVGLAVATLLRLAAARLPWARAPVWAPLALLALYAADPPSRALLLRAPRAPLAAEPFVEAALDLRDRPPPAALAPGVFTSWDSGHQVQAMSGRPVIVNGFGSYLDAAEFSRAEELLRKGEPELEAYLAEHQVGLVLAGAATLGADVTTAGGVRSFAAGRLDERYMVELPLSPLLVAGSGIPGWSVHHLAHLLPRFASTGAVAGMTFRLPFLWSYERVRGAVVRGTAPPRARVVAELPFTEHRRPHVYKAWTDAASDGTFELVLPFPSRYVSGNVRSGDAWTASLEGGRPVRFEVPEAAVRGGATVVVGPVPPPVPSR</sequence>
<gene>
    <name evidence="3" type="ORF">AMYX_03940</name>
</gene>
<evidence type="ECO:0000313" key="4">
    <source>
        <dbReference type="Proteomes" id="UP000503640"/>
    </source>
</evidence>
<feature type="transmembrane region" description="Helical" evidence="1">
    <location>
        <begin position="274"/>
        <end position="295"/>
    </location>
</feature>
<organism evidence="3 4">
    <name type="scientific">Anaeromyxobacter diazotrophicus</name>
    <dbReference type="NCBI Taxonomy" id="2590199"/>
    <lineage>
        <taxon>Bacteria</taxon>
        <taxon>Pseudomonadati</taxon>
        <taxon>Myxococcota</taxon>
        <taxon>Myxococcia</taxon>
        <taxon>Myxococcales</taxon>
        <taxon>Cystobacterineae</taxon>
        <taxon>Anaeromyxobacteraceae</taxon>
        <taxon>Anaeromyxobacter</taxon>
    </lineage>
</organism>
<proteinExistence type="predicted"/>
<feature type="transmembrane region" description="Helical" evidence="1">
    <location>
        <begin position="420"/>
        <end position="439"/>
    </location>
</feature>
<feature type="transmembrane region" description="Helical" evidence="1">
    <location>
        <begin position="307"/>
        <end position="328"/>
    </location>
</feature>
<evidence type="ECO:0000256" key="1">
    <source>
        <dbReference type="SAM" id="Phobius"/>
    </source>
</evidence>
<feature type="domain" description="Archaeal glycosylation protein B peripheral" evidence="2">
    <location>
        <begin position="646"/>
        <end position="732"/>
    </location>
</feature>
<feature type="transmembrane region" description="Helical" evidence="1">
    <location>
        <begin position="138"/>
        <end position="156"/>
    </location>
</feature>
<evidence type="ECO:0000313" key="3">
    <source>
        <dbReference type="EMBL" id="GEJ55653.1"/>
    </source>
</evidence>
<dbReference type="InterPro" id="IPR041154">
    <property type="entry name" value="AglB_P1"/>
</dbReference>
<comment type="caution">
    <text evidence="3">The sequence shown here is derived from an EMBL/GenBank/DDBJ whole genome shotgun (WGS) entry which is preliminary data.</text>
</comment>
<dbReference type="Gene3D" id="3.40.50.12610">
    <property type="match status" value="1"/>
</dbReference>
<dbReference type="EMBL" id="BJTG01000001">
    <property type="protein sequence ID" value="GEJ55653.1"/>
    <property type="molecule type" value="Genomic_DNA"/>
</dbReference>
<protein>
    <recommendedName>
        <fullName evidence="2">Archaeal glycosylation protein B peripheral domain-containing protein</fullName>
    </recommendedName>
</protein>
<name>A0A7I9VGY1_9BACT</name>
<feature type="transmembrane region" description="Helical" evidence="1">
    <location>
        <begin position="105"/>
        <end position="126"/>
    </location>
</feature>
<reference evidence="4" key="1">
    <citation type="journal article" date="2020" name="Appl. Environ. Microbiol.">
        <title>Diazotrophic Anaeromyxobacter Isolates from Soils.</title>
        <authorList>
            <person name="Masuda Y."/>
            <person name="Yamanaka H."/>
            <person name="Xu Z.X."/>
            <person name="Shiratori Y."/>
            <person name="Aono T."/>
            <person name="Amachi S."/>
            <person name="Senoo K."/>
            <person name="Itoh H."/>
        </authorList>
    </citation>
    <scope>NUCLEOTIDE SEQUENCE [LARGE SCALE GENOMIC DNA]</scope>
    <source>
        <strain evidence="4">R267</strain>
    </source>
</reference>
<dbReference type="Gene3D" id="2.60.40.3390">
    <property type="match status" value="1"/>
</dbReference>